<organism evidence="1 2">
    <name type="scientific">Petrolisthes manimaculis</name>
    <dbReference type="NCBI Taxonomy" id="1843537"/>
    <lineage>
        <taxon>Eukaryota</taxon>
        <taxon>Metazoa</taxon>
        <taxon>Ecdysozoa</taxon>
        <taxon>Arthropoda</taxon>
        <taxon>Crustacea</taxon>
        <taxon>Multicrustacea</taxon>
        <taxon>Malacostraca</taxon>
        <taxon>Eumalacostraca</taxon>
        <taxon>Eucarida</taxon>
        <taxon>Decapoda</taxon>
        <taxon>Pleocyemata</taxon>
        <taxon>Anomura</taxon>
        <taxon>Galatheoidea</taxon>
        <taxon>Porcellanidae</taxon>
        <taxon>Petrolisthes</taxon>
    </lineage>
</organism>
<dbReference type="InterPro" id="IPR039782">
    <property type="entry name" value="VPS13B"/>
</dbReference>
<accession>A0AAE1NI15</accession>
<dbReference type="AlphaFoldDB" id="A0AAE1NI15"/>
<evidence type="ECO:0000313" key="2">
    <source>
        <dbReference type="Proteomes" id="UP001292094"/>
    </source>
</evidence>
<reference evidence="1" key="1">
    <citation type="submission" date="2023-11" db="EMBL/GenBank/DDBJ databases">
        <title>Genome assemblies of two species of porcelain crab, Petrolisthes cinctipes and Petrolisthes manimaculis (Anomura: Porcellanidae).</title>
        <authorList>
            <person name="Angst P."/>
        </authorList>
    </citation>
    <scope>NUCLEOTIDE SEQUENCE</scope>
    <source>
        <strain evidence="1">PB745_02</strain>
        <tissue evidence="1">Gill</tissue>
    </source>
</reference>
<sequence>PLEFKSVDGNWTPAFIELSGEDLTLRNLAALTDLTVCLDKRNASGKIEHYQEPLMYRCSLTTSCCASV</sequence>
<dbReference type="PANTHER" id="PTHR12517">
    <property type="entry name" value="VACUOLAR PROTEIN SORTING-ASSOCIATED PROTEIN 13B"/>
    <property type="match status" value="1"/>
</dbReference>
<keyword evidence="2" id="KW-1185">Reference proteome</keyword>
<dbReference type="Proteomes" id="UP001292094">
    <property type="component" value="Unassembled WGS sequence"/>
</dbReference>
<dbReference type="PANTHER" id="PTHR12517:SF0">
    <property type="entry name" value="INTERMEMBRANE LIPID TRANSFER PROTEIN VPS13B"/>
    <property type="match status" value="1"/>
</dbReference>
<proteinExistence type="predicted"/>
<evidence type="ECO:0000313" key="1">
    <source>
        <dbReference type="EMBL" id="KAK4290445.1"/>
    </source>
</evidence>
<comment type="caution">
    <text evidence="1">The sequence shown here is derived from an EMBL/GenBank/DDBJ whole genome shotgun (WGS) entry which is preliminary data.</text>
</comment>
<name>A0AAE1NI15_9EUCA</name>
<gene>
    <name evidence="1" type="ORF">Pmani_036647</name>
</gene>
<protein>
    <submittedName>
        <fullName evidence="1">Uncharacterized protein</fullName>
    </submittedName>
</protein>
<dbReference type="EMBL" id="JAWZYT010005477">
    <property type="protein sequence ID" value="KAK4290445.1"/>
    <property type="molecule type" value="Genomic_DNA"/>
</dbReference>
<feature type="non-terminal residue" evidence="1">
    <location>
        <position position="1"/>
    </location>
</feature>